<dbReference type="AlphaFoldDB" id="J3PJ40"/>
<evidence type="ECO:0000313" key="4">
    <source>
        <dbReference type="Proteomes" id="UP000006039"/>
    </source>
</evidence>
<protein>
    <submittedName>
        <fullName evidence="2 3">Uncharacterized protein</fullName>
    </submittedName>
</protein>
<reference evidence="2" key="3">
    <citation type="submission" date="2010-09" db="EMBL/GenBank/DDBJ databases">
        <title>Annotation of Gaeumannomyces graminis var. tritici R3-111a-1.</title>
        <authorList>
            <consortium name="The Broad Institute Genome Sequencing Platform"/>
            <person name="Ma L.-J."/>
            <person name="Dead R."/>
            <person name="Young S.K."/>
            <person name="Zeng Q."/>
            <person name="Gargeya S."/>
            <person name="Fitzgerald M."/>
            <person name="Haas B."/>
            <person name="Abouelleil A."/>
            <person name="Alvarado L."/>
            <person name="Arachchi H.M."/>
            <person name="Berlin A."/>
            <person name="Brown A."/>
            <person name="Chapman S.B."/>
            <person name="Chen Z."/>
            <person name="Dunbar C."/>
            <person name="Freedman E."/>
            <person name="Gearin G."/>
            <person name="Gellesch M."/>
            <person name="Goldberg J."/>
            <person name="Griggs A."/>
            <person name="Gujja S."/>
            <person name="Heiman D."/>
            <person name="Howarth C."/>
            <person name="Larson L."/>
            <person name="Lui A."/>
            <person name="MacDonald P.J.P."/>
            <person name="Mehta T."/>
            <person name="Montmayeur A."/>
            <person name="Murphy C."/>
            <person name="Neiman D."/>
            <person name="Pearson M."/>
            <person name="Priest M."/>
            <person name="Roberts A."/>
            <person name="Saif S."/>
            <person name="Shea T."/>
            <person name="Shenoy N."/>
            <person name="Sisk P."/>
            <person name="Stolte C."/>
            <person name="Sykes S."/>
            <person name="Yandava C."/>
            <person name="Wortman J."/>
            <person name="Nusbaum C."/>
            <person name="Birren B."/>
        </authorList>
    </citation>
    <scope>NUCLEOTIDE SEQUENCE</scope>
    <source>
        <strain evidence="2">R3-111a-1</strain>
    </source>
</reference>
<dbReference type="STRING" id="644352.J3PJ40"/>
<dbReference type="VEuPathDB" id="FungiDB:GGTG_13521"/>
<proteinExistence type="predicted"/>
<dbReference type="EnsemblFungi" id="EJT68932">
    <property type="protein sequence ID" value="EJT68932"/>
    <property type="gene ID" value="GGTG_13521"/>
</dbReference>
<sequence>MDPSQCPDCIGDGRLSAEERMIKSRRPAIRNDHFDDQHLSYPSQKEFAAWEHSMGKQQCVPGRSCQADVCEPARALGTTWEIGHITPGAYALDCWRIFYRDRLLGRIGRERGATETAGHDCYEMQPEWMRMLPADKKLRGYLRWRWMRECWDWDAETGNRVVLEEPLRRAVDEGRVAYDAAGRPHIVEGPLLLSLCRTRQGPGHRERDGGGPVGRDGDPKGRRRFGGWDEA</sequence>
<dbReference type="GeneID" id="20353979"/>
<accession>J3PJ40</accession>
<name>J3PJ40_GAET3</name>
<feature type="compositionally biased region" description="Basic and acidic residues" evidence="1">
    <location>
        <begin position="203"/>
        <end position="220"/>
    </location>
</feature>
<dbReference type="eggNOG" id="KOG4161">
    <property type="taxonomic scope" value="Eukaryota"/>
</dbReference>
<reference evidence="3" key="4">
    <citation type="journal article" date="2015" name="G3 (Bethesda)">
        <title>Genome sequences of three phytopathogenic species of the Magnaporthaceae family of fungi.</title>
        <authorList>
            <person name="Okagaki L.H."/>
            <person name="Nunes C.C."/>
            <person name="Sailsbery J."/>
            <person name="Clay B."/>
            <person name="Brown D."/>
            <person name="John T."/>
            <person name="Oh Y."/>
            <person name="Young N."/>
            <person name="Fitzgerald M."/>
            <person name="Haas B.J."/>
            <person name="Zeng Q."/>
            <person name="Young S."/>
            <person name="Adiconis X."/>
            <person name="Fan L."/>
            <person name="Levin J.Z."/>
            <person name="Mitchell T.K."/>
            <person name="Okubara P.A."/>
            <person name="Farman M.L."/>
            <person name="Kohn L.M."/>
            <person name="Birren B."/>
            <person name="Ma L.-J."/>
            <person name="Dean R.A."/>
        </authorList>
    </citation>
    <scope>NUCLEOTIDE SEQUENCE</scope>
    <source>
        <strain evidence="3">R3-111a-1</strain>
    </source>
</reference>
<reference evidence="4" key="1">
    <citation type="submission" date="2010-07" db="EMBL/GenBank/DDBJ databases">
        <title>The genome sequence of Gaeumannomyces graminis var. tritici strain R3-111a-1.</title>
        <authorList>
            <consortium name="The Broad Institute Genome Sequencing Platform"/>
            <person name="Ma L.-J."/>
            <person name="Dead R."/>
            <person name="Young S."/>
            <person name="Zeng Q."/>
            <person name="Koehrsen M."/>
            <person name="Alvarado L."/>
            <person name="Berlin A."/>
            <person name="Chapman S.B."/>
            <person name="Chen Z."/>
            <person name="Freedman E."/>
            <person name="Gellesch M."/>
            <person name="Goldberg J."/>
            <person name="Griggs A."/>
            <person name="Gujja S."/>
            <person name="Heilman E.R."/>
            <person name="Heiman D."/>
            <person name="Hepburn T."/>
            <person name="Howarth C."/>
            <person name="Jen D."/>
            <person name="Larson L."/>
            <person name="Mehta T."/>
            <person name="Neiman D."/>
            <person name="Pearson M."/>
            <person name="Roberts A."/>
            <person name="Saif S."/>
            <person name="Shea T."/>
            <person name="Shenoy N."/>
            <person name="Sisk P."/>
            <person name="Stolte C."/>
            <person name="Sykes S."/>
            <person name="Walk T."/>
            <person name="White J."/>
            <person name="Yandava C."/>
            <person name="Haas B."/>
            <person name="Nusbaum C."/>
            <person name="Birren B."/>
        </authorList>
    </citation>
    <scope>NUCLEOTIDE SEQUENCE [LARGE SCALE GENOMIC DNA]</scope>
    <source>
        <strain evidence="4">R3-111a-1</strain>
    </source>
</reference>
<dbReference type="Gene3D" id="1.10.340.30">
    <property type="entry name" value="Hypothetical protein, domain 2"/>
    <property type="match status" value="1"/>
</dbReference>
<reference evidence="3" key="5">
    <citation type="submission" date="2018-04" db="UniProtKB">
        <authorList>
            <consortium name="EnsemblFungi"/>
        </authorList>
    </citation>
    <scope>IDENTIFICATION</scope>
    <source>
        <strain evidence="3">R3-111a-1</strain>
    </source>
</reference>
<dbReference type="Proteomes" id="UP000006039">
    <property type="component" value="Unassembled WGS sequence"/>
</dbReference>
<evidence type="ECO:0000313" key="2">
    <source>
        <dbReference type="EMBL" id="EJT68932.1"/>
    </source>
</evidence>
<dbReference type="HOGENOM" id="CLU_1199877_0_0_1"/>
<dbReference type="RefSeq" id="XP_009229695.1">
    <property type="nucleotide sequence ID" value="XM_009231431.1"/>
</dbReference>
<reference evidence="2" key="2">
    <citation type="submission" date="2010-07" db="EMBL/GenBank/DDBJ databases">
        <authorList>
            <consortium name="The Broad Institute Genome Sequencing Platform"/>
            <consortium name="Broad Institute Genome Sequencing Center for Infectious Disease"/>
            <person name="Ma L.-J."/>
            <person name="Dead R."/>
            <person name="Young S."/>
            <person name="Zeng Q."/>
            <person name="Koehrsen M."/>
            <person name="Alvarado L."/>
            <person name="Berlin A."/>
            <person name="Chapman S.B."/>
            <person name="Chen Z."/>
            <person name="Freedman E."/>
            <person name="Gellesch M."/>
            <person name="Goldberg J."/>
            <person name="Griggs A."/>
            <person name="Gujja S."/>
            <person name="Heilman E.R."/>
            <person name="Heiman D."/>
            <person name="Hepburn T."/>
            <person name="Howarth C."/>
            <person name="Jen D."/>
            <person name="Larson L."/>
            <person name="Mehta T."/>
            <person name="Neiman D."/>
            <person name="Pearson M."/>
            <person name="Roberts A."/>
            <person name="Saif S."/>
            <person name="Shea T."/>
            <person name="Shenoy N."/>
            <person name="Sisk P."/>
            <person name="Stolte C."/>
            <person name="Sykes S."/>
            <person name="Walk T."/>
            <person name="White J."/>
            <person name="Yandava C."/>
            <person name="Haas B."/>
            <person name="Nusbaum C."/>
            <person name="Birren B."/>
        </authorList>
    </citation>
    <scope>NUCLEOTIDE SEQUENCE</scope>
    <source>
        <strain evidence="2">R3-111a-1</strain>
    </source>
</reference>
<evidence type="ECO:0000256" key="1">
    <source>
        <dbReference type="SAM" id="MobiDB-lite"/>
    </source>
</evidence>
<evidence type="ECO:0000313" key="3">
    <source>
        <dbReference type="EnsemblFungi" id="EJT68932"/>
    </source>
</evidence>
<dbReference type="EMBL" id="GL385409">
    <property type="protein sequence ID" value="EJT68932.1"/>
    <property type="molecule type" value="Genomic_DNA"/>
</dbReference>
<gene>
    <name evidence="3" type="primary">20353979</name>
    <name evidence="2" type="ORF">GGTG_13521</name>
</gene>
<keyword evidence="4" id="KW-1185">Reference proteome</keyword>
<dbReference type="OrthoDB" id="10265068at2759"/>
<organism evidence="2">
    <name type="scientific">Gaeumannomyces tritici (strain R3-111a-1)</name>
    <name type="common">Wheat and barley take-all root rot fungus</name>
    <name type="synonym">Gaeumannomyces graminis var. tritici</name>
    <dbReference type="NCBI Taxonomy" id="644352"/>
    <lineage>
        <taxon>Eukaryota</taxon>
        <taxon>Fungi</taxon>
        <taxon>Dikarya</taxon>
        <taxon>Ascomycota</taxon>
        <taxon>Pezizomycotina</taxon>
        <taxon>Sordariomycetes</taxon>
        <taxon>Sordariomycetidae</taxon>
        <taxon>Magnaporthales</taxon>
        <taxon>Magnaporthaceae</taxon>
        <taxon>Gaeumannomyces</taxon>
    </lineage>
</organism>
<feature type="region of interest" description="Disordered" evidence="1">
    <location>
        <begin position="199"/>
        <end position="231"/>
    </location>
</feature>